<dbReference type="InterPro" id="IPR050300">
    <property type="entry name" value="GDXG_lipolytic_enzyme"/>
</dbReference>
<evidence type="ECO:0000313" key="4">
    <source>
        <dbReference type="Proteomes" id="UP000230002"/>
    </source>
</evidence>
<dbReference type="PANTHER" id="PTHR48081:SF33">
    <property type="entry name" value="KYNURENINE FORMAMIDASE"/>
    <property type="match status" value="1"/>
</dbReference>
<evidence type="ECO:0000313" key="3">
    <source>
        <dbReference type="EMBL" id="PIL33095.1"/>
    </source>
</evidence>
<dbReference type="PANTHER" id="PTHR48081">
    <property type="entry name" value="AB HYDROLASE SUPERFAMILY PROTEIN C4A8.06C"/>
    <property type="match status" value="1"/>
</dbReference>
<evidence type="ECO:0000256" key="1">
    <source>
        <dbReference type="ARBA" id="ARBA00022801"/>
    </source>
</evidence>
<dbReference type="InterPro" id="IPR029058">
    <property type="entry name" value="AB_hydrolase_fold"/>
</dbReference>
<dbReference type="AlphaFoldDB" id="A0A2G8SH41"/>
<name>A0A2G8SH41_9APHY</name>
<keyword evidence="4" id="KW-1185">Reference proteome</keyword>
<dbReference type="OrthoDB" id="433474at2759"/>
<keyword evidence="1" id="KW-0378">Hydrolase</keyword>
<dbReference type="GO" id="GO:0004061">
    <property type="term" value="F:arylformamidase activity"/>
    <property type="evidence" value="ECO:0007669"/>
    <property type="project" value="TreeGrafter"/>
</dbReference>
<dbReference type="SUPFAM" id="SSF53474">
    <property type="entry name" value="alpha/beta-Hydrolases"/>
    <property type="match status" value="1"/>
</dbReference>
<dbReference type="Pfam" id="PF20434">
    <property type="entry name" value="BD-FAE"/>
    <property type="match status" value="1"/>
</dbReference>
<dbReference type="STRING" id="1077348.A0A2G8SH41"/>
<proteinExistence type="predicted"/>
<accession>A0A2G8SH41</accession>
<feature type="domain" description="BD-FAE-like" evidence="2">
    <location>
        <begin position="52"/>
        <end position="140"/>
    </location>
</feature>
<sequence length="317" mass="34631">MDVVDGLQGRDIPVVLAPSWNALTKILETRRSEIENHPQQTFQYGSTDRHKLDVFYPDQAAVSPDKPVPVLFFIYGGGFTSGDRKLAPPYDLAYTNVGVFFAKRGILTVIPDYRLFPKATYPGPVEDVHDALAWVLANPSTITASPASTLPASAPLNNLFVLSQSAGTTHTVSLFLSPSLLPLDSPVRAATRGLIPSGGTYVVDITKPIPLPPGVVDGYYGSLEAARKHLPLQLLADAPDELVQGLPEMFVLKSEKEPAFIDESNEVFVEALEGRLGRKVRYEVMKRHNHVSPHVALLTGEGEEWAEDVVVWIKARA</sequence>
<dbReference type="Gene3D" id="3.40.50.1820">
    <property type="entry name" value="alpha/beta hydrolase"/>
    <property type="match status" value="1"/>
</dbReference>
<dbReference type="EMBL" id="AYKW01000008">
    <property type="protein sequence ID" value="PIL33095.1"/>
    <property type="molecule type" value="Genomic_DNA"/>
</dbReference>
<evidence type="ECO:0000259" key="2">
    <source>
        <dbReference type="Pfam" id="PF20434"/>
    </source>
</evidence>
<dbReference type="InterPro" id="IPR049492">
    <property type="entry name" value="BD-FAE-like_dom"/>
</dbReference>
<organism evidence="3 4">
    <name type="scientific">Ganoderma sinense ZZ0214-1</name>
    <dbReference type="NCBI Taxonomy" id="1077348"/>
    <lineage>
        <taxon>Eukaryota</taxon>
        <taxon>Fungi</taxon>
        <taxon>Dikarya</taxon>
        <taxon>Basidiomycota</taxon>
        <taxon>Agaricomycotina</taxon>
        <taxon>Agaricomycetes</taxon>
        <taxon>Polyporales</taxon>
        <taxon>Polyporaceae</taxon>
        <taxon>Ganoderma</taxon>
    </lineage>
</organism>
<protein>
    <recommendedName>
        <fullName evidence="2">BD-FAE-like domain-containing protein</fullName>
    </recommendedName>
</protein>
<dbReference type="Proteomes" id="UP000230002">
    <property type="component" value="Unassembled WGS sequence"/>
</dbReference>
<reference evidence="3 4" key="1">
    <citation type="journal article" date="2015" name="Sci. Rep.">
        <title>Chromosome-level genome map provides insights into diverse defense mechanisms in the medicinal fungus Ganoderma sinense.</title>
        <authorList>
            <person name="Zhu Y."/>
            <person name="Xu J."/>
            <person name="Sun C."/>
            <person name="Zhou S."/>
            <person name="Xu H."/>
            <person name="Nelson D.R."/>
            <person name="Qian J."/>
            <person name="Song J."/>
            <person name="Luo H."/>
            <person name="Xiang L."/>
            <person name="Li Y."/>
            <person name="Xu Z."/>
            <person name="Ji A."/>
            <person name="Wang L."/>
            <person name="Lu S."/>
            <person name="Hayward A."/>
            <person name="Sun W."/>
            <person name="Li X."/>
            <person name="Schwartz D.C."/>
            <person name="Wang Y."/>
            <person name="Chen S."/>
        </authorList>
    </citation>
    <scope>NUCLEOTIDE SEQUENCE [LARGE SCALE GENOMIC DNA]</scope>
    <source>
        <strain evidence="3 4">ZZ0214-1</strain>
    </source>
</reference>
<comment type="caution">
    <text evidence="3">The sequence shown here is derived from an EMBL/GenBank/DDBJ whole genome shotgun (WGS) entry which is preliminary data.</text>
</comment>
<gene>
    <name evidence="3" type="ORF">GSI_04544</name>
</gene>